<keyword evidence="1" id="KW-1133">Transmembrane helix</keyword>
<comment type="caution">
    <text evidence="2">The sequence shown here is derived from an EMBL/GenBank/DDBJ whole genome shotgun (WGS) entry which is preliminary data.</text>
</comment>
<organism evidence="2 3">
    <name type="scientific">Trifolium medium</name>
    <dbReference type="NCBI Taxonomy" id="97028"/>
    <lineage>
        <taxon>Eukaryota</taxon>
        <taxon>Viridiplantae</taxon>
        <taxon>Streptophyta</taxon>
        <taxon>Embryophyta</taxon>
        <taxon>Tracheophyta</taxon>
        <taxon>Spermatophyta</taxon>
        <taxon>Magnoliopsida</taxon>
        <taxon>eudicotyledons</taxon>
        <taxon>Gunneridae</taxon>
        <taxon>Pentapetalae</taxon>
        <taxon>rosids</taxon>
        <taxon>fabids</taxon>
        <taxon>Fabales</taxon>
        <taxon>Fabaceae</taxon>
        <taxon>Papilionoideae</taxon>
        <taxon>50 kb inversion clade</taxon>
        <taxon>NPAAA clade</taxon>
        <taxon>Hologalegina</taxon>
        <taxon>IRL clade</taxon>
        <taxon>Trifolieae</taxon>
        <taxon>Trifolium</taxon>
    </lineage>
</organism>
<keyword evidence="1" id="KW-0472">Membrane</keyword>
<dbReference type="AlphaFoldDB" id="A0A392PR22"/>
<name>A0A392PR22_9FABA</name>
<evidence type="ECO:0000313" key="3">
    <source>
        <dbReference type="Proteomes" id="UP000265520"/>
    </source>
</evidence>
<dbReference type="EMBL" id="LXQA010090294">
    <property type="protein sequence ID" value="MCI13949.1"/>
    <property type="molecule type" value="Genomic_DNA"/>
</dbReference>
<keyword evidence="3" id="KW-1185">Reference proteome</keyword>
<dbReference type="Proteomes" id="UP000265520">
    <property type="component" value="Unassembled WGS sequence"/>
</dbReference>
<reference evidence="2 3" key="1">
    <citation type="journal article" date="2018" name="Front. Plant Sci.">
        <title>Red Clover (Trifolium pratense) and Zigzag Clover (T. medium) - A Picture of Genomic Similarities and Differences.</title>
        <authorList>
            <person name="Dluhosova J."/>
            <person name="Istvanek J."/>
            <person name="Nedelnik J."/>
            <person name="Repkova J."/>
        </authorList>
    </citation>
    <scope>NUCLEOTIDE SEQUENCE [LARGE SCALE GENOMIC DNA]</scope>
    <source>
        <strain evidence="3">cv. 10/8</strain>
        <tissue evidence="2">Leaf</tissue>
    </source>
</reference>
<protein>
    <submittedName>
        <fullName evidence="2">Glycine-rich protein</fullName>
    </submittedName>
</protein>
<evidence type="ECO:0000256" key="1">
    <source>
        <dbReference type="SAM" id="Phobius"/>
    </source>
</evidence>
<sequence length="73" mass="7460">MLSFNTNDLKFPYIFLIFMIITSTAVAGNGGRKVDLASGGAPSGASGSGHGPNWDYSWGWGSAPGSGWGYGSG</sequence>
<accession>A0A392PR22</accession>
<feature type="transmembrane region" description="Helical" evidence="1">
    <location>
        <begin position="12"/>
        <end position="30"/>
    </location>
</feature>
<keyword evidence="1" id="KW-0812">Transmembrane</keyword>
<feature type="non-terminal residue" evidence="2">
    <location>
        <position position="73"/>
    </location>
</feature>
<evidence type="ECO:0000313" key="2">
    <source>
        <dbReference type="EMBL" id="MCI13949.1"/>
    </source>
</evidence>
<proteinExistence type="predicted"/>